<feature type="compositionally biased region" description="Low complexity" evidence="1">
    <location>
        <begin position="666"/>
        <end position="679"/>
    </location>
</feature>
<feature type="compositionally biased region" description="Polar residues" evidence="1">
    <location>
        <begin position="502"/>
        <end position="515"/>
    </location>
</feature>
<feature type="compositionally biased region" description="Polar residues" evidence="1">
    <location>
        <begin position="543"/>
        <end position="558"/>
    </location>
</feature>
<feature type="compositionally biased region" description="Polar residues" evidence="1">
    <location>
        <begin position="598"/>
        <end position="611"/>
    </location>
</feature>
<dbReference type="Proteomes" id="UP000217199">
    <property type="component" value="Unassembled WGS sequence"/>
</dbReference>
<keyword evidence="3" id="KW-1185">Reference proteome</keyword>
<proteinExistence type="predicted"/>
<gene>
    <name evidence="2" type="ORF">PNOK_0977100</name>
</gene>
<reference evidence="2 3" key="1">
    <citation type="journal article" date="2017" name="Mol. Ecol.">
        <title>Comparative and population genomic landscape of Phellinus noxius: A hypervariable fungus causing root rot in trees.</title>
        <authorList>
            <person name="Chung C.L."/>
            <person name="Lee T.J."/>
            <person name="Akiba M."/>
            <person name="Lee H.H."/>
            <person name="Kuo T.H."/>
            <person name="Liu D."/>
            <person name="Ke H.M."/>
            <person name="Yokoi T."/>
            <person name="Roa M.B."/>
            <person name="Lu M.J."/>
            <person name="Chang Y.Y."/>
            <person name="Ann P.J."/>
            <person name="Tsai J.N."/>
            <person name="Chen C.Y."/>
            <person name="Tzean S.S."/>
            <person name="Ota Y."/>
            <person name="Hattori T."/>
            <person name="Sahashi N."/>
            <person name="Liou R.F."/>
            <person name="Kikuchi T."/>
            <person name="Tsai I.J."/>
        </authorList>
    </citation>
    <scope>NUCLEOTIDE SEQUENCE [LARGE SCALE GENOMIC DNA]</scope>
    <source>
        <strain evidence="2 3">FFPRI411160</strain>
    </source>
</reference>
<name>A0A286U545_9AGAM</name>
<evidence type="ECO:0000256" key="1">
    <source>
        <dbReference type="SAM" id="MobiDB-lite"/>
    </source>
</evidence>
<dbReference type="AlphaFoldDB" id="A0A286U545"/>
<evidence type="ECO:0000313" key="3">
    <source>
        <dbReference type="Proteomes" id="UP000217199"/>
    </source>
</evidence>
<evidence type="ECO:0008006" key="4">
    <source>
        <dbReference type="Google" id="ProtNLM"/>
    </source>
</evidence>
<feature type="region of interest" description="Disordered" evidence="1">
    <location>
        <begin position="624"/>
        <end position="761"/>
    </location>
</feature>
<feature type="compositionally biased region" description="Polar residues" evidence="1">
    <location>
        <begin position="707"/>
        <end position="726"/>
    </location>
</feature>
<protein>
    <recommendedName>
        <fullName evidence="4">BTB domain-containing protein</fullName>
    </recommendedName>
</protein>
<organism evidence="2 3">
    <name type="scientific">Pyrrhoderma noxium</name>
    <dbReference type="NCBI Taxonomy" id="2282107"/>
    <lineage>
        <taxon>Eukaryota</taxon>
        <taxon>Fungi</taxon>
        <taxon>Dikarya</taxon>
        <taxon>Basidiomycota</taxon>
        <taxon>Agaricomycotina</taxon>
        <taxon>Agaricomycetes</taxon>
        <taxon>Hymenochaetales</taxon>
        <taxon>Hymenochaetaceae</taxon>
        <taxon>Pyrrhoderma</taxon>
    </lineage>
</organism>
<feature type="compositionally biased region" description="Low complexity" evidence="1">
    <location>
        <begin position="747"/>
        <end position="761"/>
    </location>
</feature>
<dbReference type="OrthoDB" id="3314131at2759"/>
<feature type="compositionally biased region" description="Basic and acidic residues" evidence="1">
    <location>
        <begin position="680"/>
        <end position="702"/>
    </location>
</feature>
<sequence>MPTTFALSLNPGVDFSYNASVRSVSPSNFRPTSPAPSVIGYLTRISLNHNTALFSNELEYLYTGKVFGDAFEFLFDVNEKSGSEGEADEARIAKATLLQQKRRLLLVFTPTDLSLLPDFYDQLLITYGLKNLPPPDEPAKLRLLSPPFTVPALHFTLGFLYTGTLAFSNGTYDLDTAFAIMCSANYLQIQPLYDEVQVRIVVEMMYGLFHTFLEFTEYERITGGKWGNGCRCRQCARRAPRVLQFSVRPDVQNVYLDRGARRALVGLFGEGWVTSEFAELPQKTRDGLLSGVKKRCLPMNVLLMLFAAHAGLKKLSSVRDAWGDTVKDTILTARSFVDTALCSEAEKVFNEKDWVDIMENDGMGRFEDGERVEWVMDSIRRGMNDNNVVKLYQALVSAVLLRPHPQESDKSLLSSTSQIRVQVEQTRLDILRMIRRRWVSIRQEGGFDNMETWVTAEISDEINVPAEDLTTPSGANPRGPMTRTGLRPTLSRVEDVTERDSMSTTRSLGTSVLNKNHTRTATERERKESRPDSKFVPFGGRSISPTVNRAPSVNSTHSAMDVDDEDTPSNSRHVSTATSPTLSSARRASITKGHRPRISTSNIKDTSDTASVLSVHERNVVTVQRPKSTASVTSTRSYASTIRRNTANTVPSSTTQQTLRPPPSPVRSTSSLSNASLSSPKDDSTSAFRTPRDSMTSRDSIARSRKISTVSTTSNVSMRSTGTSRSLRIVTAPSLPKAPVRSRRLSEASVSSTTTAGAARN</sequence>
<accession>A0A286U545</accession>
<feature type="compositionally biased region" description="Polar residues" evidence="1">
    <location>
        <begin position="624"/>
        <end position="657"/>
    </location>
</feature>
<dbReference type="STRING" id="2282107.A0A286U545"/>
<feature type="compositionally biased region" description="Basic and acidic residues" evidence="1">
    <location>
        <begin position="492"/>
        <end position="501"/>
    </location>
</feature>
<feature type="compositionally biased region" description="Basic and acidic residues" evidence="1">
    <location>
        <begin position="520"/>
        <end position="533"/>
    </location>
</feature>
<dbReference type="EMBL" id="NBII01000012">
    <property type="protein sequence ID" value="PAV14693.1"/>
    <property type="molecule type" value="Genomic_DNA"/>
</dbReference>
<evidence type="ECO:0000313" key="2">
    <source>
        <dbReference type="EMBL" id="PAV14693.1"/>
    </source>
</evidence>
<feature type="region of interest" description="Disordered" evidence="1">
    <location>
        <begin position="466"/>
        <end position="611"/>
    </location>
</feature>
<feature type="compositionally biased region" description="Polar residues" evidence="1">
    <location>
        <begin position="568"/>
        <end position="586"/>
    </location>
</feature>
<comment type="caution">
    <text evidence="2">The sequence shown here is derived from an EMBL/GenBank/DDBJ whole genome shotgun (WGS) entry which is preliminary data.</text>
</comment>
<dbReference type="InParanoid" id="A0A286U545"/>